<evidence type="ECO:0000256" key="1">
    <source>
        <dbReference type="ARBA" id="ARBA00023125"/>
    </source>
</evidence>
<dbReference type="InterPro" id="IPR025722">
    <property type="entry name" value="TetR"/>
</dbReference>
<dbReference type="GO" id="GO:0000976">
    <property type="term" value="F:transcription cis-regulatory region binding"/>
    <property type="evidence" value="ECO:0007669"/>
    <property type="project" value="TreeGrafter"/>
</dbReference>
<dbReference type="PRINTS" id="PR00455">
    <property type="entry name" value="HTHTETR"/>
</dbReference>
<dbReference type="RefSeq" id="WP_071503107.1">
    <property type="nucleotide sequence ID" value="NZ_MORL01000004.1"/>
</dbReference>
<feature type="domain" description="HTH tetR-type" evidence="3">
    <location>
        <begin position="2"/>
        <end position="62"/>
    </location>
</feature>
<dbReference type="Gene3D" id="1.10.357.10">
    <property type="entry name" value="Tetracycline Repressor, domain 2"/>
    <property type="match status" value="1"/>
</dbReference>
<protein>
    <submittedName>
        <fullName evidence="4">TetR family transcriptional regulator</fullName>
    </submittedName>
</protein>
<reference evidence="4 5" key="1">
    <citation type="submission" date="2016-10" db="EMBL/GenBank/DDBJ databases">
        <title>Arsenicibacter rosenii gen. nov., sp. nov., an efficient arsenic-methylating bacterium isolated from an arsenic-contaminated paddy soil.</title>
        <authorList>
            <person name="Huang K."/>
        </authorList>
    </citation>
    <scope>NUCLEOTIDE SEQUENCE [LARGE SCALE GENOMIC DNA]</scope>
    <source>
        <strain evidence="4 5">SM-1</strain>
    </source>
</reference>
<dbReference type="PANTHER" id="PTHR30055:SF226">
    <property type="entry name" value="HTH-TYPE TRANSCRIPTIONAL REGULATOR PKSA"/>
    <property type="match status" value="1"/>
</dbReference>
<dbReference type="PANTHER" id="PTHR30055">
    <property type="entry name" value="HTH-TYPE TRANSCRIPTIONAL REGULATOR RUTR"/>
    <property type="match status" value="1"/>
</dbReference>
<dbReference type="InterPro" id="IPR001647">
    <property type="entry name" value="HTH_TetR"/>
</dbReference>
<sequence length="206" mass="24235">MYNTKQRILEASVRLFNENGIDSVRLQQIAEEVGISVGNLAYHFKNKEAIVESVYEQLFEDFNTIFRQYLAQPALTDFDAQIAQYYRFFAKNHFYLSEFFKTAGLTTPYHQQWQENMTKMMIQLKSRLQFLVAKGDLLPESQNGQYETLAEQIWMALIFFIPKAQMMARSVDEISYKSGVWNLIKPFFSPQGKQEFSVTILPQLYW</sequence>
<comment type="caution">
    <text evidence="4">The sequence shown here is derived from an EMBL/GenBank/DDBJ whole genome shotgun (WGS) entry which is preliminary data.</text>
</comment>
<name>A0A1S2VMI1_9BACT</name>
<evidence type="ECO:0000313" key="4">
    <source>
        <dbReference type="EMBL" id="OIN59425.1"/>
    </source>
</evidence>
<evidence type="ECO:0000256" key="2">
    <source>
        <dbReference type="PROSITE-ProRule" id="PRU00335"/>
    </source>
</evidence>
<dbReference type="PROSITE" id="PS50977">
    <property type="entry name" value="HTH_TETR_2"/>
    <property type="match status" value="1"/>
</dbReference>
<evidence type="ECO:0000259" key="3">
    <source>
        <dbReference type="PROSITE" id="PS50977"/>
    </source>
</evidence>
<dbReference type="Pfam" id="PF00440">
    <property type="entry name" value="TetR_N"/>
    <property type="match status" value="1"/>
</dbReference>
<dbReference type="GO" id="GO:0003700">
    <property type="term" value="F:DNA-binding transcription factor activity"/>
    <property type="evidence" value="ECO:0007669"/>
    <property type="project" value="TreeGrafter"/>
</dbReference>
<dbReference type="InterPro" id="IPR009057">
    <property type="entry name" value="Homeodomain-like_sf"/>
</dbReference>
<feature type="DNA-binding region" description="H-T-H motif" evidence="2">
    <location>
        <begin position="25"/>
        <end position="44"/>
    </location>
</feature>
<dbReference type="Proteomes" id="UP000181790">
    <property type="component" value="Unassembled WGS sequence"/>
</dbReference>
<organism evidence="4 5">
    <name type="scientific">Arsenicibacter rosenii</name>
    <dbReference type="NCBI Taxonomy" id="1750698"/>
    <lineage>
        <taxon>Bacteria</taxon>
        <taxon>Pseudomonadati</taxon>
        <taxon>Bacteroidota</taxon>
        <taxon>Cytophagia</taxon>
        <taxon>Cytophagales</taxon>
        <taxon>Spirosomataceae</taxon>
        <taxon>Arsenicibacter</taxon>
    </lineage>
</organism>
<dbReference type="OrthoDB" id="9785164at2"/>
<evidence type="ECO:0000313" key="5">
    <source>
        <dbReference type="Proteomes" id="UP000181790"/>
    </source>
</evidence>
<dbReference type="Pfam" id="PF13972">
    <property type="entry name" value="TetR"/>
    <property type="match status" value="1"/>
</dbReference>
<gene>
    <name evidence="4" type="ORF">BLX24_10665</name>
</gene>
<accession>A0A1S2VMI1</accession>
<keyword evidence="1 2" id="KW-0238">DNA-binding</keyword>
<keyword evidence="5" id="KW-1185">Reference proteome</keyword>
<dbReference type="AlphaFoldDB" id="A0A1S2VMI1"/>
<dbReference type="EMBL" id="MORL01000004">
    <property type="protein sequence ID" value="OIN59425.1"/>
    <property type="molecule type" value="Genomic_DNA"/>
</dbReference>
<dbReference type="SUPFAM" id="SSF46689">
    <property type="entry name" value="Homeodomain-like"/>
    <property type="match status" value="1"/>
</dbReference>
<dbReference type="InterPro" id="IPR050109">
    <property type="entry name" value="HTH-type_TetR-like_transc_reg"/>
</dbReference>
<proteinExistence type="predicted"/>